<dbReference type="EMBL" id="JAVDPF010000032">
    <property type="protein sequence ID" value="KAL1870095.1"/>
    <property type="molecule type" value="Genomic_DNA"/>
</dbReference>
<dbReference type="InterPro" id="IPR012338">
    <property type="entry name" value="Beta-lactam/transpept-like"/>
</dbReference>
<reference evidence="5 6" key="1">
    <citation type="journal article" date="2024" name="IMA Fungus">
        <title>IMA Genome - F19 : A genome assembly and annotation guide to empower mycologists, including annotated draft genome sequences of Ceratocystis pirilliformis, Diaporthe australafricana, Fusarium ophioides, Paecilomyces lecythidis, and Sporothrix stenoceras.</title>
        <authorList>
            <person name="Aylward J."/>
            <person name="Wilson A.M."/>
            <person name="Visagie C.M."/>
            <person name="Spraker J."/>
            <person name="Barnes I."/>
            <person name="Buitendag C."/>
            <person name="Ceriani C."/>
            <person name="Del Mar Angel L."/>
            <person name="du Plessis D."/>
            <person name="Fuchs T."/>
            <person name="Gasser K."/>
            <person name="Kramer D."/>
            <person name="Li W."/>
            <person name="Munsamy K."/>
            <person name="Piso A."/>
            <person name="Price J.L."/>
            <person name="Sonnekus B."/>
            <person name="Thomas C."/>
            <person name="van der Nest A."/>
            <person name="van Dijk A."/>
            <person name="van Heerden A."/>
            <person name="van Vuuren N."/>
            <person name="Yilmaz N."/>
            <person name="Duong T.A."/>
            <person name="van der Merwe N.A."/>
            <person name="Wingfield M.J."/>
            <person name="Wingfield B.D."/>
        </authorList>
    </citation>
    <scope>NUCLEOTIDE SEQUENCE [LARGE SCALE GENOMIC DNA]</scope>
    <source>
        <strain evidence="5 6">CMW 18167</strain>
    </source>
</reference>
<organism evidence="5 6">
    <name type="scientific">Paecilomyces lecythidis</name>
    <dbReference type="NCBI Taxonomy" id="3004212"/>
    <lineage>
        <taxon>Eukaryota</taxon>
        <taxon>Fungi</taxon>
        <taxon>Dikarya</taxon>
        <taxon>Ascomycota</taxon>
        <taxon>Pezizomycotina</taxon>
        <taxon>Eurotiomycetes</taxon>
        <taxon>Eurotiomycetidae</taxon>
        <taxon>Eurotiales</taxon>
        <taxon>Thermoascaceae</taxon>
        <taxon>Paecilomyces</taxon>
    </lineage>
</organism>
<name>A0ABR3X2N4_9EURO</name>
<evidence type="ECO:0000256" key="1">
    <source>
        <dbReference type="ARBA" id="ARBA00009009"/>
    </source>
</evidence>
<dbReference type="InterPro" id="IPR050789">
    <property type="entry name" value="Diverse_Enzym_Activities"/>
</dbReference>
<feature type="domain" description="Beta-lactamase-related" evidence="4">
    <location>
        <begin position="2"/>
        <end position="288"/>
    </location>
</feature>
<dbReference type="PANTHER" id="PTHR43283">
    <property type="entry name" value="BETA-LACTAMASE-RELATED"/>
    <property type="match status" value="1"/>
</dbReference>
<evidence type="ECO:0000313" key="5">
    <source>
        <dbReference type="EMBL" id="KAL1870095.1"/>
    </source>
</evidence>
<evidence type="ECO:0000256" key="3">
    <source>
        <dbReference type="SAM" id="MobiDB-lite"/>
    </source>
</evidence>
<evidence type="ECO:0000256" key="2">
    <source>
        <dbReference type="ARBA" id="ARBA00022801"/>
    </source>
</evidence>
<dbReference type="PANTHER" id="PTHR43283:SF17">
    <property type="entry name" value="(LOVD), PUTATIVE (AFU_ORTHOLOGUE AFUA_5G00920)-RELATED"/>
    <property type="match status" value="1"/>
</dbReference>
<comment type="caution">
    <text evidence="5">The sequence shown here is derived from an EMBL/GenBank/DDBJ whole genome shotgun (WGS) entry which is preliminary data.</text>
</comment>
<dbReference type="Pfam" id="PF00144">
    <property type="entry name" value="Beta-lactamase"/>
    <property type="match status" value="1"/>
</dbReference>
<feature type="region of interest" description="Disordered" evidence="3">
    <location>
        <begin position="34"/>
        <end position="60"/>
    </location>
</feature>
<evidence type="ECO:0000313" key="6">
    <source>
        <dbReference type="Proteomes" id="UP001583193"/>
    </source>
</evidence>
<sequence length="319" mass="35053">MMQLIERGLASLDEDVCDTLPELKDIDILFQDKENSSGGAPEDSVDVSSNANGGNPADQYTGFRIEKAKGTITVKYTGTSWAYGGGLDWAGAMIERKTGTTLEDYMKANIWSKIGATCTTFHPEKNRDELPPQLEMALRTRMEDGQTHISPGRVILEYPRKNDLGGIGLFGTADDYIKLLVALLQGGKGLLSERSVDALFQPRLDRSIRSAMLVGAGKQMRRILGAKDTDDVDQADHSLAGTVTLRDIPGRRRKGTVSWAGLPNLHWWIDRESGIAATLFTQLLPSMDALVVDLLTELEEGLYESVLGGEFRNSRLHKI</sequence>
<gene>
    <name evidence="5" type="ORF">Plec18167_007613</name>
</gene>
<comment type="similarity">
    <text evidence="1">Belongs to the class-A beta-lactamase family.</text>
</comment>
<protein>
    <recommendedName>
        <fullName evidence="4">Beta-lactamase-related domain-containing protein</fullName>
    </recommendedName>
</protein>
<keyword evidence="6" id="KW-1185">Reference proteome</keyword>
<dbReference type="SUPFAM" id="SSF56601">
    <property type="entry name" value="beta-lactamase/transpeptidase-like"/>
    <property type="match status" value="1"/>
</dbReference>
<dbReference type="InterPro" id="IPR001466">
    <property type="entry name" value="Beta-lactam-related"/>
</dbReference>
<dbReference type="Proteomes" id="UP001583193">
    <property type="component" value="Unassembled WGS sequence"/>
</dbReference>
<accession>A0ABR3X2N4</accession>
<dbReference type="Gene3D" id="3.40.710.10">
    <property type="entry name" value="DD-peptidase/beta-lactamase superfamily"/>
    <property type="match status" value="1"/>
</dbReference>
<evidence type="ECO:0000259" key="4">
    <source>
        <dbReference type="Pfam" id="PF00144"/>
    </source>
</evidence>
<keyword evidence="2" id="KW-0378">Hydrolase</keyword>
<proteinExistence type="inferred from homology"/>